<gene>
    <name evidence="7" type="ORF">ACFFJP_05875</name>
</gene>
<dbReference type="Proteomes" id="UP001589813">
    <property type="component" value="Unassembled WGS sequence"/>
</dbReference>
<feature type="region of interest" description="Disordered" evidence="2">
    <location>
        <begin position="578"/>
        <end position="610"/>
    </location>
</feature>
<dbReference type="InterPro" id="IPR040651">
    <property type="entry name" value="LPD5"/>
</dbReference>
<dbReference type="Pfam" id="PF18796">
    <property type="entry name" value="LPD1"/>
    <property type="match status" value="1"/>
</dbReference>
<dbReference type="RefSeq" id="WP_377241408.1">
    <property type="nucleotide sequence ID" value="NZ_JBHLXP010000001.1"/>
</dbReference>
<feature type="domain" description="Large polyvalent protein associated" evidence="6">
    <location>
        <begin position="2445"/>
        <end position="2617"/>
    </location>
</feature>
<organism evidence="7 8">
    <name type="scientific">Rheinheimera tilapiae</name>
    <dbReference type="NCBI Taxonomy" id="875043"/>
    <lineage>
        <taxon>Bacteria</taxon>
        <taxon>Pseudomonadati</taxon>
        <taxon>Pseudomonadota</taxon>
        <taxon>Gammaproteobacteria</taxon>
        <taxon>Chromatiales</taxon>
        <taxon>Chromatiaceae</taxon>
        <taxon>Rheinheimera</taxon>
    </lineage>
</organism>
<comment type="caution">
    <text evidence="7">The sequence shown here is derived from an EMBL/GenBank/DDBJ whole genome shotgun (WGS) entry which is preliminary data.</text>
</comment>
<keyword evidence="8" id="KW-1185">Reference proteome</keyword>
<evidence type="ECO:0000259" key="4">
    <source>
        <dbReference type="Pfam" id="PF18796"/>
    </source>
</evidence>
<evidence type="ECO:0000259" key="3">
    <source>
        <dbReference type="Pfam" id="PF18763"/>
    </source>
</evidence>
<reference evidence="7 8" key="1">
    <citation type="submission" date="2024-09" db="EMBL/GenBank/DDBJ databases">
        <authorList>
            <person name="Sun Q."/>
            <person name="Mori K."/>
        </authorList>
    </citation>
    <scope>NUCLEOTIDE SEQUENCE [LARGE SCALE GENOMIC DNA]</scope>
    <source>
        <strain evidence="7 8">KCTC 23315</strain>
    </source>
</reference>
<evidence type="ECO:0000259" key="5">
    <source>
        <dbReference type="Pfam" id="PF18799"/>
    </source>
</evidence>
<accession>A0ABV6BAB7</accession>
<feature type="coiled-coil region" evidence="1">
    <location>
        <begin position="2666"/>
        <end position="2700"/>
    </location>
</feature>
<dbReference type="InterPro" id="IPR041398">
    <property type="entry name" value="DdrB_dom"/>
</dbReference>
<dbReference type="InterPro" id="IPR040561">
    <property type="entry name" value="LPD38"/>
</dbReference>
<proteinExistence type="predicted"/>
<dbReference type="EMBL" id="JBHLXP010000001">
    <property type="protein sequence ID" value="MFC0047809.1"/>
    <property type="molecule type" value="Genomic_DNA"/>
</dbReference>
<evidence type="ECO:0000313" key="7">
    <source>
        <dbReference type="EMBL" id="MFC0047809.1"/>
    </source>
</evidence>
<keyword evidence="1" id="KW-0175">Coiled coil</keyword>
<evidence type="ECO:0000256" key="2">
    <source>
        <dbReference type="SAM" id="MobiDB-lite"/>
    </source>
</evidence>
<protein>
    <submittedName>
        <fullName evidence="7">LPD38 domain-containing protein</fullName>
    </submittedName>
</protein>
<dbReference type="Pfam" id="PF18799">
    <property type="entry name" value="LPD5"/>
    <property type="match status" value="1"/>
</dbReference>
<dbReference type="Pfam" id="PF18857">
    <property type="entry name" value="LPD38"/>
    <property type="match status" value="1"/>
</dbReference>
<feature type="region of interest" description="Disordered" evidence="2">
    <location>
        <begin position="1047"/>
        <end position="1119"/>
    </location>
</feature>
<feature type="region of interest" description="Disordered" evidence="2">
    <location>
        <begin position="696"/>
        <end position="723"/>
    </location>
</feature>
<evidence type="ECO:0000313" key="8">
    <source>
        <dbReference type="Proteomes" id="UP001589813"/>
    </source>
</evidence>
<feature type="domain" description="DdrB-like" evidence="3">
    <location>
        <begin position="677"/>
        <end position="801"/>
    </location>
</feature>
<evidence type="ECO:0000256" key="1">
    <source>
        <dbReference type="SAM" id="Coils"/>
    </source>
</evidence>
<name>A0ABV6BAB7_9GAMM</name>
<feature type="domain" description="Large polyvalent protein-associated" evidence="5">
    <location>
        <begin position="1271"/>
        <end position="1411"/>
    </location>
</feature>
<sequence length="2735" mass="296457">MALNFYQYTKSADKYGPIAQPQPVKSSEPGLLGNMGRSAASGTLSGVGGIFDMVGATGVAKQFYGWSDDARQSMSAEAQTDMAKPFFSENDQGEIQLGEGLTDLDTWLLTMANVAGQFAPTAIPGAGLANAATKALKLGETGAKIATAVGMGATGGASATGQGMEQARQEWKQMPDELKLQSDLFKNTIREMKQKQPDLDGEALWTAAEDTVAERLASEVQTDPKVLMANFAGSAIADPIIGRALTGARLAKSGAFRSAAKGFAIEGSTEAGQAAVQEYGINQALSQVDGRDPMDGVAIAALNEGVAGGTLGAAAGGVGGLLNRKQAEPVKDPEADAIRDKNPDLASAFDSVAQSAAQREADLQSIIGGMPAISQPALEGELLDPEQLAGANYNPNQIGMQARISGPTIPRINQKDVIFAADGRTEAERNPAMEGEWLSPEQRAANTAGFIENAPIDLESEQVKQAKAEMERMRNEPRQITDKNVIFAGDGRPQQAAQEFTDNLQRQANQAASVPRLPQKDIIFAGDQSGVRVKGNGEVYKSPREAMTSKQARAMKRSGTPVEAVQFGDGWGWRVKESQPDQHVEQAQEQPEVQPAQEVQPAPVQMKKSGDPFKTEKEMKISASYKAAATTGAELETVPVDGGFGFRVKPEPARAAQLQPAIQARPTGKQAVATTPAGRDIDVEYQVVEADSLVTSNLEDGRSNPDFPAELQPRDRSRAASQDQINRIAGAVNPRLLAESATTSDGAPIISADGIVESGNGRSLGLRKAYRQGGAEGYRQFLTDSGFDIEGMKQPVLVRVRRTELSPEDRLAYIKESNQRTTLEMSATEQAASDAAKMSGVVADYQGGEITSAENRSFVRKFMQNVAGEAERGGLMDSSGVLSQNGRRRIEAALLSAAYGDDGIVAEVFESGDTDIKAIGGALLDAAGKWAQMRNAERDGMIADGMDVTPFLLEAVNLIRRARGEGKALIELVSTDDIFSGSLPDATRAWLSIFYRGDTLSRARGRDKVAEYLIGYANEALKTQPGDGLFGDVVTSDQVMGALNERITNQEGSGAKQGGLFTTGNADNGEAGPGTSREGQGSSAERANGPDREQPEKSAVAAEPTTQTPADAGVSVSGPVERIDDFGEKLGGARKDVWGGFSEAVSSELDTRELPLSKSFPEPDYVKMAADGVSMETLAIIAAMRSEIPAKPRVSYKVRRWAEKVDVLRNFARDLIGGELTPEQVIAAMSKGGGELQAIADAIPAIAQANPETIKLAAKYRIGSGTFSIFRGKQYSPSKTFYYPQNGRSEMLDLASPDKQGALDNLVKLIKVEAAANPDTAGQKQSKISIYSDRYTKQAYLGWAGGSGVLRIQNFDTVNEAREYLKSNRADVEAKLKQLKQVPEMRRPENRKRVGPPRYAGSITPAIFADTFGFRGVEFGNWVEQGKRQKDLNEAYDALMDLADVLGVPPKALALNGELGMAFGARGKGAATTIKAAAHYETSYVAINLTKESGSGSLAHEWWHSVDNYFARLSGNPNSFVTEGGNIRGGDMRQEVRDAFTSLIQAIRKTKMFQRASTLDSRRSKAYWSSEIEASARSFETFIIAELEAKGFSNDYLANVVDPDVWGAIESAEQTYPYPTTAEQEIINPAFRSFFDTLQTKETDKGVMLFSKQNTIKAKPAKGVNAKLAKQFIAGIMQRLNGAAGIKVVVLETQAEAEKLWQMSLSGDLVRGAYNRATNTAYVIAENIKSMDELREVVAHEVIGHGGLQNVISKSDYAAFIDRLKQTRSNPAFAEQWAQIDNDYEGFSENDKAEELFAYFVQNKPVTGPVKLWFNALKRFLHKALVSVGLAKAGDPDIEAMQDMLESIRSGFMFGRSGEADSTGSELAFSKARTTEQADALDKLGLGEEAAETVAEQAKRRANETVDTLKSSSFWKRLNEGIFDGLAGIKQAEEAAGITDPNKQGYVSARLASGLSDILHGVFHYGAPEWRDGLVQRKADTKGLLEVFGMLGDDLNDWLAWMGANRAERLMAEGRENNLSQADIDELKAMAAGKEALFEQVRQEYNKINSSIIDLAEEAGLLSAEQRGGFDEEWYVPFFRNMEEEVDPEMSGIAAMVHGPRSRKGIAGQSAQIKELKGGRQSTKDLLENIIHRQSTMIDAAIKNKAMAEVVSNLEGTPFMQAVDSPDIAALSQTELNLLQKVKVMRNGKAEAYTVTDPALLRGLLQIHTIGNQSLFNRMARSAKRFLTAGITLSPDFIIKNFVRDAAHAWMINKDGFRFGADSVKGLRKAFAEDEAYRDLIFSGAAFQGGYVHGADPEAAAQQIRRALRSKGLGEKDIQSYMDSLITKGGELLEAYRTASDKVENANRLSTYEAALESGKSRRQAAYEAKDLMDYSLKGNFALIGTMIDMLPFFNARLQGMSKLVRAMKAGDGDRVLKVLSANLAMKGLKVAAFSLALAAMNDDDERYQELPDWDKDANWHFFIGDEHFRIPKPFELGILFGTMPERMFHYAAGSQPGGDLGKAAAHAVWNTLALNPIPQLALPVVEVMTNKSFFKGSQIEGMGDAQRQPEDRYNAYTSETAKQIGAAFGVSPKMVEHLILGYTGTLGGYVLGMSDIAARQMLGIEAADTPISRYPVIKAFYQGDAPKTATKFQDEFYKALEESTEAYGSYKRAVEEGDVVRQQDLKESESQALGARVQLNRIQRKLSELNKQAELVNNNQNISGAEKRQKLDDIAKRKNALYQNAYVRHKLGEW</sequence>
<feature type="compositionally biased region" description="Low complexity" evidence="2">
    <location>
        <begin position="587"/>
        <end position="605"/>
    </location>
</feature>
<dbReference type="Pfam" id="PF18763">
    <property type="entry name" value="ddrB-ParB"/>
    <property type="match status" value="1"/>
</dbReference>
<feature type="domain" description="Large polyvalent protein-associated" evidence="4">
    <location>
        <begin position="1559"/>
        <end position="1641"/>
    </location>
</feature>
<evidence type="ECO:0000259" key="6">
    <source>
        <dbReference type="Pfam" id="PF18857"/>
    </source>
</evidence>
<dbReference type="InterPro" id="IPR041047">
    <property type="entry name" value="LPD1"/>
</dbReference>